<dbReference type="OrthoDB" id="10047206at2759"/>
<dbReference type="FunFam" id="3.30.420.10:FF:000032">
    <property type="entry name" value="Retrovirus-related Pol polyprotein from transposon 297-like Protein"/>
    <property type="match status" value="1"/>
</dbReference>
<keyword evidence="3" id="KW-1185">Reference proteome</keyword>
<reference evidence="2 3" key="1">
    <citation type="submission" date="2020-06" db="EMBL/GenBank/DDBJ databases">
        <authorList>
            <person name="Li R."/>
            <person name="Bekaert M."/>
        </authorList>
    </citation>
    <scope>NUCLEOTIDE SEQUENCE [LARGE SCALE GENOMIC DNA]</scope>
    <source>
        <strain evidence="3">wild</strain>
    </source>
</reference>
<name>A0A6J8D2K6_MYTCO</name>
<feature type="domain" description="Integrase catalytic" evidence="1">
    <location>
        <begin position="1"/>
        <end position="158"/>
    </location>
</feature>
<dbReference type="GO" id="GO:0003676">
    <property type="term" value="F:nucleic acid binding"/>
    <property type="evidence" value="ECO:0007669"/>
    <property type="project" value="InterPro"/>
</dbReference>
<dbReference type="Proteomes" id="UP000507470">
    <property type="component" value="Unassembled WGS sequence"/>
</dbReference>
<dbReference type="PANTHER" id="PTHR37984">
    <property type="entry name" value="PROTEIN CBG26694"/>
    <property type="match status" value="1"/>
</dbReference>
<dbReference type="InterPro" id="IPR001584">
    <property type="entry name" value="Integrase_cat-core"/>
</dbReference>
<proteinExistence type="predicted"/>
<dbReference type="Gene3D" id="3.30.420.10">
    <property type="entry name" value="Ribonuclease H-like superfamily/Ribonuclease H"/>
    <property type="match status" value="1"/>
</dbReference>
<dbReference type="GO" id="GO:0015074">
    <property type="term" value="P:DNA integration"/>
    <property type="evidence" value="ECO:0007669"/>
    <property type="project" value="InterPro"/>
</dbReference>
<accession>A0A6J8D2K6</accession>
<dbReference type="AlphaFoldDB" id="A0A6J8D2K6"/>
<dbReference type="InterPro" id="IPR036397">
    <property type="entry name" value="RNaseH_sf"/>
</dbReference>
<sequence length="180" mass="20869">MDEPFQRIAIDFVGPLPLTENKNRYVLVCMNYATRYPEAFPLANQEAETVDDTFIQLFSRVDVAKELLTDQGSNFMSDLMVQVYKLLSVHKMCTTPYHPAANGLVENFNGTLKKMLKSYARKYPNTWDKYIPYLLFAYREVPNETTGFSPFELLYGRHVRGPLVLLIEDWEEPTDSDNSY</sequence>
<evidence type="ECO:0000313" key="3">
    <source>
        <dbReference type="Proteomes" id="UP000507470"/>
    </source>
</evidence>
<evidence type="ECO:0000259" key="1">
    <source>
        <dbReference type="PROSITE" id="PS50994"/>
    </source>
</evidence>
<protein>
    <recommendedName>
        <fullName evidence="1">Integrase catalytic domain-containing protein</fullName>
    </recommendedName>
</protein>
<dbReference type="InterPro" id="IPR012337">
    <property type="entry name" value="RNaseH-like_sf"/>
</dbReference>
<dbReference type="PROSITE" id="PS50994">
    <property type="entry name" value="INTEGRASE"/>
    <property type="match status" value="1"/>
</dbReference>
<gene>
    <name evidence="2" type="ORF">MCOR_35562</name>
</gene>
<dbReference type="Pfam" id="PF00665">
    <property type="entry name" value="rve"/>
    <property type="match status" value="1"/>
</dbReference>
<dbReference type="PANTHER" id="PTHR37984:SF15">
    <property type="entry name" value="INTEGRASE CATALYTIC DOMAIN-CONTAINING PROTEIN"/>
    <property type="match status" value="1"/>
</dbReference>
<dbReference type="EMBL" id="CACVKT020006429">
    <property type="protein sequence ID" value="CAC5401482.1"/>
    <property type="molecule type" value="Genomic_DNA"/>
</dbReference>
<dbReference type="InterPro" id="IPR050951">
    <property type="entry name" value="Retrovirus_Pol_polyprotein"/>
</dbReference>
<evidence type="ECO:0000313" key="2">
    <source>
        <dbReference type="EMBL" id="CAC5401482.1"/>
    </source>
</evidence>
<organism evidence="2 3">
    <name type="scientific">Mytilus coruscus</name>
    <name type="common">Sea mussel</name>
    <dbReference type="NCBI Taxonomy" id="42192"/>
    <lineage>
        <taxon>Eukaryota</taxon>
        <taxon>Metazoa</taxon>
        <taxon>Spiralia</taxon>
        <taxon>Lophotrochozoa</taxon>
        <taxon>Mollusca</taxon>
        <taxon>Bivalvia</taxon>
        <taxon>Autobranchia</taxon>
        <taxon>Pteriomorphia</taxon>
        <taxon>Mytilida</taxon>
        <taxon>Mytiloidea</taxon>
        <taxon>Mytilidae</taxon>
        <taxon>Mytilinae</taxon>
        <taxon>Mytilus</taxon>
    </lineage>
</organism>
<dbReference type="SUPFAM" id="SSF53098">
    <property type="entry name" value="Ribonuclease H-like"/>
    <property type="match status" value="1"/>
</dbReference>